<dbReference type="SUPFAM" id="SSF46689">
    <property type="entry name" value="Homeodomain-like"/>
    <property type="match status" value="1"/>
</dbReference>
<dbReference type="Pfam" id="PF00249">
    <property type="entry name" value="Myb_DNA-binding"/>
    <property type="match status" value="2"/>
</dbReference>
<evidence type="ECO:0000256" key="2">
    <source>
        <dbReference type="ARBA" id="ARBA00023125"/>
    </source>
</evidence>
<evidence type="ECO:0000256" key="1">
    <source>
        <dbReference type="ARBA" id="ARBA00023015"/>
    </source>
</evidence>
<dbReference type="GO" id="GO:0019185">
    <property type="term" value="C:snRNA-activating protein complex"/>
    <property type="evidence" value="ECO:0007669"/>
    <property type="project" value="TreeGrafter"/>
</dbReference>
<keyword evidence="2" id="KW-0238">DNA-binding</keyword>
<dbReference type="InterPro" id="IPR017884">
    <property type="entry name" value="SANT_dom"/>
</dbReference>
<dbReference type="CDD" id="cd00167">
    <property type="entry name" value="SANT"/>
    <property type="match status" value="2"/>
</dbReference>
<dbReference type="PANTHER" id="PTHR46621">
    <property type="entry name" value="SNRNA-ACTIVATING PROTEIN COMPLEX SUBUNIT 4"/>
    <property type="match status" value="1"/>
</dbReference>
<dbReference type="AlphaFoldDB" id="A0A9P6MMM9"/>
<protein>
    <submittedName>
        <fullName evidence="9">Uncharacterized protein</fullName>
    </submittedName>
</protein>
<feature type="domain" description="HTH myb-type" evidence="8">
    <location>
        <begin position="306"/>
        <end position="360"/>
    </location>
</feature>
<evidence type="ECO:0000259" key="7">
    <source>
        <dbReference type="PROSITE" id="PS51293"/>
    </source>
</evidence>
<dbReference type="InterPro" id="IPR017930">
    <property type="entry name" value="Myb_dom"/>
</dbReference>
<dbReference type="Proteomes" id="UP000703661">
    <property type="component" value="Unassembled WGS sequence"/>
</dbReference>
<keyword evidence="1" id="KW-0805">Transcription regulation</keyword>
<gene>
    <name evidence="9" type="ORF">BGZ80_004739</name>
</gene>
<dbReference type="PROSITE" id="PS51294">
    <property type="entry name" value="HTH_MYB"/>
    <property type="match status" value="1"/>
</dbReference>
<name>A0A9P6MMM9_9FUNG</name>
<feature type="region of interest" description="Disordered" evidence="5">
    <location>
        <begin position="23"/>
        <end position="49"/>
    </location>
</feature>
<dbReference type="GO" id="GO:0042795">
    <property type="term" value="P:snRNA transcription by RNA polymerase II"/>
    <property type="evidence" value="ECO:0007669"/>
    <property type="project" value="TreeGrafter"/>
</dbReference>
<dbReference type="PANTHER" id="PTHR46621:SF1">
    <property type="entry name" value="SNRNA-ACTIVATING PROTEIN COMPLEX SUBUNIT 4"/>
    <property type="match status" value="1"/>
</dbReference>
<dbReference type="Gene3D" id="1.10.10.60">
    <property type="entry name" value="Homeodomain-like"/>
    <property type="match status" value="2"/>
</dbReference>
<evidence type="ECO:0000256" key="5">
    <source>
        <dbReference type="SAM" id="MobiDB-lite"/>
    </source>
</evidence>
<dbReference type="PROSITE" id="PS51293">
    <property type="entry name" value="SANT"/>
    <property type="match status" value="1"/>
</dbReference>
<feature type="domain" description="Myb-like" evidence="6">
    <location>
        <begin position="314"/>
        <end position="356"/>
    </location>
</feature>
<dbReference type="SMART" id="SM00717">
    <property type="entry name" value="SANT"/>
    <property type="match status" value="4"/>
</dbReference>
<feature type="domain" description="SANT" evidence="7">
    <location>
        <begin position="314"/>
        <end position="361"/>
    </location>
</feature>
<dbReference type="GO" id="GO:0001006">
    <property type="term" value="F:RNA polymerase III type 3 promoter sequence-specific DNA binding"/>
    <property type="evidence" value="ECO:0007669"/>
    <property type="project" value="TreeGrafter"/>
</dbReference>
<dbReference type="GO" id="GO:0000978">
    <property type="term" value="F:RNA polymerase II cis-regulatory region sequence-specific DNA binding"/>
    <property type="evidence" value="ECO:0007669"/>
    <property type="project" value="TreeGrafter"/>
</dbReference>
<accession>A0A9P6MMM9</accession>
<keyword evidence="4" id="KW-0539">Nucleus</keyword>
<organism evidence="9 10">
    <name type="scientific">Entomortierella chlamydospora</name>
    <dbReference type="NCBI Taxonomy" id="101097"/>
    <lineage>
        <taxon>Eukaryota</taxon>
        <taxon>Fungi</taxon>
        <taxon>Fungi incertae sedis</taxon>
        <taxon>Mucoromycota</taxon>
        <taxon>Mortierellomycotina</taxon>
        <taxon>Mortierellomycetes</taxon>
        <taxon>Mortierellales</taxon>
        <taxon>Mortierellaceae</taxon>
        <taxon>Entomortierella</taxon>
    </lineage>
</organism>
<feature type="non-terminal residue" evidence="9">
    <location>
        <position position="1"/>
    </location>
</feature>
<evidence type="ECO:0000256" key="3">
    <source>
        <dbReference type="ARBA" id="ARBA00023163"/>
    </source>
</evidence>
<dbReference type="InterPro" id="IPR051575">
    <property type="entry name" value="Myb-like_DNA-bd"/>
</dbReference>
<evidence type="ECO:0000313" key="9">
    <source>
        <dbReference type="EMBL" id="KAG0007364.1"/>
    </source>
</evidence>
<sequence>HEFPMGSIIRQFSLMPSLLSRRTTVTRDDNDQPQFGRKSPDKGNRKRRRRTMWTLEEDIALYNCLQKNQQIVDFYLEFPGRTMNTLSSRARKLRNAYFLPPEKGGLVQDPDMPVDQRVEGLRRIMKQHTFSRSKEEDLYTAKAKSRDLDYIGRQTRFSAQEKELLAKLVHKYRNDPEMWTKVSGGRLMDEEGSPRLNRPVQSCKSAWNAMNRDESINLGPWDKYEQRRLEKAIRSQVGDEYEIRLDVNEEGLDEANQSATAASEPTTKPVLRMGNSVLQGLDWKKIARKVGTRNAKQCRSRFYSSTHNGVTGFWTATEIEGLKEGFRLYGRQWDKVAAHVGSRSISQVRMKHYQMLKKTEK</sequence>
<dbReference type="PROSITE" id="PS50090">
    <property type="entry name" value="MYB_LIKE"/>
    <property type="match status" value="1"/>
</dbReference>
<dbReference type="GO" id="GO:0042796">
    <property type="term" value="P:snRNA transcription by RNA polymerase III"/>
    <property type="evidence" value="ECO:0007669"/>
    <property type="project" value="TreeGrafter"/>
</dbReference>
<reference evidence="9" key="1">
    <citation type="journal article" date="2020" name="Fungal Divers.">
        <title>Resolving the Mortierellaceae phylogeny through synthesis of multi-gene phylogenetics and phylogenomics.</title>
        <authorList>
            <person name="Vandepol N."/>
            <person name="Liber J."/>
            <person name="Desiro A."/>
            <person name="Na H."/>
            <person name="Kennedy M."/>
            <person name="Barry K."/>
            <person name="Grigoriev I.V."/>
            <person name="Miller A.N."/>
            <person name="O'Donnell K."/>
            <person name="Stajich J.E."/>
            <person name="Bonito G."/>
        </authorList>
    </citation>
    <scope>NUCLEOTIDE SEQUENCE</scope>
    <source>
        <strain evidence="9">NRRL 2769</strain>
    </source>
</reference>
<keyword evidence="10" id="KW-1185">Reference proteome</keyword>
<comment type="caution">
    <text evidence="9">The sequence shown here is derived from an EMBL/GenBank/DDBJ whole genome shotgun (WGS) entry which is preliminary data.</text>
</comment>
<proteinExistence type="predicted"/>
<evidence type="ECO:0000313" key="10">
    <source>
        <dbReference type="Proteomes" id="UP000703661"/>
    </source>
</evidence>
<evidence type="ECO:0000256" key="4">
    <source>
        <dbReference type="ARBA" id="ARBA00023242"/>
    </source>
</evidence>
<evidence type="ECO:0000259" key="6">
    <source>
        <dbReference type="PROSITE" id="PS50090"/>
    </source>
</evidence>
<dbReference type="InterPro" id="IPR009057">
    <property type="entry name" value="Homeodomain-like_sf"/>
</dbReference>
<dbReference type="InterPro" id="IPR001005">
    <property type="entry name" value="SANT/Myb"/>
</dbReference>
<keyword evidence="3" id="KW-0804">Transcription</keyword>
<evidence type="ECO:0000259" key="8">
    <source>
        <dbReference type="PROSITE" id="PS51294"/>
    </source>
</evidence>
<dbReference type="EMBL" id="JAAAID010002386">
    <property type="protein sequence ID" value="KAG0007364.1"/>
    <property type="molecule type" value="Genomic_DNA"/>
</dbReference>